<protein>
    <recommendedName>
        <fullName evidence="7">HAD family hydrolase</fullName>
    </recommendedName>
</protein>
<reference evidence="5 6" key="1">
    <citation type="journal article" date="2016" name="Nat. Commun.">
        <title>Thousands of microbial genomes shed light on interconnected biogeochemical processes in an aquifer system.</title>
        <authorList>
            <person name="Anantharaman K."/>
            <person name="Brown C.T."/>
            <person name="Hug L.A."/>
            <person name="Sharon I."/>
            <person name="Castelle C.J."/>
            <person name="Probst A.J."/>
            <person name="Thomas B.C."/>
            <person name="Singh A."/>
            <person name="Wilkins M.J."/>
            <person name="Karaoz U."/>
            <person name="Brodie E.L."/>
            <person name="Williams K.H."/>
            <person name="Hubbard S.S."/>
            <person name="Banfield J.F."/>
        </authorList>
    </citation>
    <scope>NUCLEOTIDE SEQUENCE [LARGE SCALE GENOMIC DNA]</scope>
</reference>
<keyword evidence="2" id="KW-0479">Metal-binding</keyword>
<dbReference type="Gene3D" id="3.40.50.1000">
    <property type="entry name" value="HAD superfamily/HAD-like"/>
    <property type="match status" value="1"/>
</dbReference>
<dbReference type="NCBIfam" id="TIGR01488">
    <property type="entry name" value="HAD-SF-IB"/>
    <property type="match status" value="1"/>
</dbReference>
<proteinExistence type="inferred from homology"/>
<accession>A0A1F4U3G3</accession>
<dbReference type="InterPro" id="IPR036412">
    <property type="entry name" value="HAD-like_sf"/>
</dbReference>
<dbReference type="InterPro" id="IPR023214">
    <property type="entry name" value="HAD_sf"/>
</dbReference>
<evidence type="ECO:0000313" key="6">
    <source>
        <dbReference type="Proteomes" id="UP000179242"/>
    </source>
</evidence>
<evidence type="ECO:0000256" key="4">
    <source>
        <dbReference type="ARBA" id="ARBA00022842"/>
    </source>
</evidence>
<organism evidence="5 6">
    <name type="scientific">candidate division WOR-1 bacterium RIFOXYC2_FULL_46_14</name>
    <dbReference type="NCBI Taxonomy" id="1802587"/>
    <lineage>
        <taxon>Bacteria</taxon>
        <taxon>Bacillati</taxon>
        <taxon>Saganbacteria</taxon>
    </lineage>
</organism>
<sequence length="223" mass="25413">MNSAAFFDVDNTILNGYTQVILAKHLLRKGVFPFRKYVNVLIWYLFYKAGLINNFSDIRDKSIEILKGWPKEKLSETMRECFDCSIKKHIYKKMLDLIAQHKKDFFKIILVSSSLDFLVDEIKKYLSADITICSELEIVGGVSSGKVLDSGISGEKKAEAITLLAKKLGINLNTSYAYSDHISDLPFLEKVGIPVAINPDKQLRKICEKKGWEIYFLKEEIGC</sequence>
<keyword evidence="4" id="KW-0460">Magnesium</keyword>
<evidence type="ECO:0008006" key="7">
    <source>
        <dbReference type="Google" id="ProtNLM"/>
    </source>
</evidence>
<dbReference type="EMBL" id="MEUJ01000009">
    <property type="protein sequence ID" value="OGC39380.1"/>
    <property type="molecule type" value="Genomic_DNA"/>
</dbReference>
<dbReference type="NCBIfam" id="TIGR01490">
    <property type="entry name" value="HAD-SF-IB-hyp1"/>
    <property type="match status" value="1"/>
</dbReference>
<dbReference type="GO" id="GO:0046872">
    <property type="term" value="F:metal ion binding"/>
    <property type="evidence" value="ECO:0007669"/>
    <property type="project" value="UniProtKB-KW"/>
</dbReference>
<dbReference type="AlphaFoldDB" id="A0A1F4U3G3"/>
<dbReference type="PANTHER" id="PTHR43344">
    <property type="entry name" value="PHOSPHOSERINE PHOSPHATASE"/>
    <property type="match status" value="1"/>
</dbReference>
<keyword evidence="3" id="KW-0378">Hydrolase</keyword>
<evidence type="ECO:0000313" key="5">
    <source>
        <dbReference type="EMBL" id="OGC39380.1"/>
    </source>
</evidence>
<evidence type="ECO:0000256" key="2">
    <source>
        <dbReference type="ARBA" id="ARBA00022723"/>
    </source>
</evidence>
<gene>
    <name evidence="5" type="ORF">A2438_06660</name>
</gene>
<dbReference type="Pfam" id="PF12710">
    <property type="entry name" value="HAD"/>
    <property type="match status" value="1"/>
</dbReference>
<name>A0A1F4U3G3_UNCSA</name>
<dbReference type="InterPro" id="IPR050582">
    <property type="entry name" value="HAD-like_SerB"/>
</dbReference>
<dbReference type="InterPro" id="IPR006385">
    <property type="entry name" value="HAD_hydro_SerB1"/>
</dbReference>
<dbReference type="PANTHER" id="PTHR43344:SF13">
    <property type="entry name" value="PHOSPHATASE RV3661-RELATED"/>
    <property type="match status" value="1"/>
</dbReference>
<evidence type="ECO:0000256" key="3">
    <source>
        <dbReference type="ARBA" id="ARBA00022801"/>
    </source>
</evidence>
<dbReference type="Proteomes" id="UP000179242">
    <property type="component" value="Unassembled WGS sequence"/>
</dbReference>
<dbReference type="Gene3D" id="1.20.1440.100">
    <property type="entry name" value="SG protein - dephosphorylation function"/>
    <property type="match status" value="1"/>
</dbReference>
<evidence type="ECO:0000256" key="1">
    <source>
        <dbReference type="ARBA" id="ARBA00009184"/>
    </source>
</evidence>
<dbReference type="SUPFAM" id="SSF56784">
    <property type="entry name" value="HAD-like"/>
    <property type="match status" value="1"/>
</dbReference>
<comment type="caution">
    <text evidence="5">The sequence shown here is derived from an EMBL/GenBank/DDBJ whole genome shotgun (WGS) entry which is preliminary data.</text>
</comment>
<comment type="similarity">
    <text evidence="1">Belongs to the HAD-like hydrolase superfamily. SerB family.</text>
</comment>
<dbReference type="GO" id="GO:0016787">
    <property type="term" value="F:hydrolase activity"/>
    <property type="evidence" value="ECO:0007669"/>
    <property type="project" value="UniProtKB-KW"/>
</dbReference>